<feature type="region of interest" description="Disordered" evidence="1">
    <location>
        <begin position="1"/>
        <end position="83"/>
    </location>
</feature>
<comment type="caution">
    <text evidence="2">The sequence shown here is derived from an EMBL/GenBank/DDBJ whole genome shotgun (WGS) entry which is preliminary data.</text>
</comment>
<evidence type="ECO:0000313" key="2">
    <source>
        <dbReference type="EMBL" id="KAG0008926.1"/>
    </source>
</evidence>
<organism evidence="2 3">
    <name type="scientific">Entomortierella chlamydospora</name>
    <dbReference type="NCBI Taxonomy" id="101097"/>
    <lineage>
        <taxon>Eukaryota</taxon>
        <taxon>Fungi</taxon>
        <taxon>Fungi incertae sedis</taxon>
        <taxon>Mucoromycota</taxon>
        <taxon>Mortierellomycotina</taxon>
        <taxon>Mortierellomycetes</taxon>
        <taxon>Mortierellales</taxon>
        <taxon>Mortierellaceae</taxon>
        <taxon>Entomortierella</taxon>
    </lineage>
</organism>
<name>A0A9P6MQ60_9FUNG</name>
<feature type="non-terminal residue" evidence="2">
    <location>
        <position position="83"/>
    </location>
</feature>
<evidence type="ECO:0000313" key="3">
    <source>
        <dbReference type="Proteomes" id="UP000703661"/>
    </source>
</evidence>
<evidence type="ECO:0000256" key="1">
    <source>
        <dbReference type="SAM" id="MobiDB-lite"/>
    </source>
</evidence>
<proteinExistence type="predicted"/>
<gene>
    <name evidence="2" type="ORF">BGZ80_002907</name>
</gene>
<dbReference type="AlphaFoldDB" id="A0A9P6MQ60"/>
<accession>A0A9P6MQ60</accession>
<dbReference type="EMBL" id="JAAAID010001743">
    <property type="protein sequence ID" value="KAG0008926.1"/>
    <property type="molecule type" value="Genomic_DNA"/>
</dbReference>
<protein>
    <submittedName>
        <fullName evidence="2">Uncharacterized protein</fullName>
    </submittedName>
</protein>
<keyword evidence="3" id="KW-1185">Reference proteome</keyword>
<reference evidence="2" key="1">
    <citation type="journal article" date="2020" name="Fungal Divers.">
        <title>Resolving the Mortierellaceae phylogeny through synthesis of multi-gene phylogenetics and phylogenomics.</title>
        <authorList>
            <person name="Vandepol N."/>
            <person name="Liber J."/>
            <person name="Desiro A."/>
            <person name="Na H."/>
            <person name="Kennedy M."/>
            <person name="Barry K."/>
            <person name="Grigoriev I.V."/>
            <person name="Miller A.N."/>
            <person name="O'Donnell K."/>
            <person name="Stajich J.E."/>
            <person name="Bonito G."/>
        </authorList>
    </citation>
    <scope>NUCLEOTIDE SEQUENCE</scope>
    <source>
        <strain evidence="2">NRRL 2769</strain>
    </source>
</reference>
<feature type="compositionally biased region" description="Basic and acidic residues" evidence="1">
    <location>
        <begin position="42"/>
        <end position="72"/>
    </location>
</feature>
<sequence length="83" mass="9652">MTSLSSQESDGHPALPRTRTPRNHHRYSFKTRRGVTNPPPPDRMKLYEFKPYKERTDTTEGSTEDDKTESKRSRSNPMENSGR</sequence>
<dbReference type="Proteomes" id="UP000703661">
    <property type="component" value="Unassembled WGS sequence"/>
</dbReference>
<feature type="compositionally biased region" description="Basic residues" evidence="1">
    <location>
        <begin position="19"/>
        <end position="33"/>
    </location>
</feature>